<keyword evidence="11 14" id="KW-0503">Monooxygenase</keyword>
<dbReference type="GO" id="GO:0005506">
    <property type="term" value="F:iron ion binding"/>
    <property type="evidence" value="ECO:0007669"/>
    <property type="project" value="InterPro"/>
</dbReference>
<evidence type="ECO:0000256" key="1">
    <source>
        <dbReference type="ARBA" id="ARBA00001971"/>
    </source>
</evidence>
<sequence>MFTATILAIIILWLIYKYWISNYKYFEEKGIPSIPGRFPFGSDMDMTLMRKFQGDLFLEMFKKFPSSPYFGLYLMRKPTLIIKDPEYVQVVLVKEFSSFKDRLLIKVPESDTLSQHLINLEGDKWKALRNKLSPTFTSGRMKAMFPLFLKTSEAFDSLLESHVNSVIDVKDLATRYTTDILCSCAFGLDTNVMQEKDSELIQLGKNILNINLRLMVAFLITTTFPKLAEIFQIRCTPEKKESQLLVYNLVKKTVEQREENNIRRKDFLDLLIQLKNKGTLDDEKGEESQGNIPEFTLNMERLAAQCFVFFVAGYETASSVQSFCLYELALNPAMQERVQTEIDRMEQLHAGVTYDAVKEMTYLDMVVSETMRKYPTIGTMSRMCTKTVTMPNGDTIEKGQFIFIPIWALHRNSEYFPDPDKFDPERFSEENKHTINPYAYLPFGEGPRFCIGKRFGLLQTKMGLISILKKYSVEPCESTQIPLKMSVEVLTKATEPIKLKLLKRKQP</sequence>
<dbReference type="PANTHER" id="PTHR24292">
    <property type="entry name" value="CYTOCHROME P450"/>
    <property type="match status" value="1"/>
</dbReference>
<dbReference type="InterPro" id="IPR050476">
    <property type="entry name" value="Insect_CytP450_Detox"/>
</dbReference>
<keyword evidence="5 13" id="KW-0349">Heme</keyword>
<evidence type="ECO:0000256" key="9">
    <source>
        <dbReference type="ARBA" id="ARBA00023002"/>
    </source>
</evidence>
<gene>
    <name evidence="15" type="ORF">NEZAVI_LOCUS9351</name>
</gene>
<dbReference type="InterPro" id="IPR036396">
    <property type="entry name" value="Cyt_P450_sf"/>
</dbReference>
<evidence type="ECO:0000313" key="15">
    <source>
        <dbReference type="EMBL" id="CAH1400038.1"/>
    </source>
</evidence>
<evidence type="ECO:0000256" key="8">
    <source>
        <dbReference type="ARBA" id="ARBA00022848"/>
    </source>
</evidence>
<evidence type="ECO:0000256" key="7">
    <source>
        <dbReference type="ARBA" id="ARBA00022824"/>
    </source>
</evidence>
<evidence type="ECO:0000256" key="3">
    <source>
        <dbReference type="ARBA" id="ARBA00004406"/>
    </source>
</evidence>
<evidence type="ECO:0008006" key="17">
    <source>
        <dbReference type="Google" id="ProtNLM"/>
    </source>
</evidence>
<dbReference type="GO" id="GO:0016705">
    <property type="term" value="F:oxidoreductase activity, acting on paired donors, with incorporation or reduction of molecular oxygen"/>
    <property type="evidence" value="ECO:0007669"/>
    <property type="project" value="InterPro"/>
</dbReference>
<dbReference type="PROSITE" id="PS00086">
    <property type="entry name" value="CYTOCHROME_P450"/>
    <property type="match status" value="1"/>
</dbReference>
<keyword evidence="9 14" id="KW-0560">Oxidoreductase</keyword>
<accession>A0A9P0HDM8</accession>
<keyword evidence="8" id="KW-0492">Microsome</keyword>
<dbReference type="Proteomes" id="UP001152798">
    <property type="component" value="Chromosome 4"/>
</dbReference>
<reference evidence="15" key="1">
    <citation type="submission" date="2022-01" db="EMBL/GenBank/DDBJ databases">
        <authorList>
            <person name="King R."/>
        </authorList>
    </citation>
    <scope>NUCLEOTIDE SEQUENCE</scope>
</reference>
<protein>
    <recommendedName>
        <fullName evidence="17">Cytochrome P450</fullName>
    </recommendedName>
</protein>
<evidence type="ECO:0000313" key="16">
    <source>
        <dbReference type="Proteomes" id="UP001152798"/>
    </source>
</evidence>
<dbReference type="EMBL" id="OV725080">
    <property type="protein sequence ID" value="CAH1400038.1"/>
    <property type="molecule type" value="Genomic_DNA"/>
</dbReference>
<feature type="binding site" description="axial binding residue" evidence="13">
    <location>
        <position position="450"/>
    </location>
    <ligand>
        <name>heme</name>
        <dbReference type="ChEBI" id="CHEBI:30413"/>
    </ligand>
    <ligandPart>
        <name>Fe</name>
        <dbReference type="ChEBI" id="CHEBI:18248"/>
    </ligandPart>
</feature>
<evidence type="ECO:0000256" key="14">
    <source>
        <dbReference type="RuleBase" id="RU000461"/>
    </source>
</evidence>
<evidence type="ECO:0000256" key="13">
    <source>
        <dbReference type="PIRSR" id="PIRSR602401-1"/>
    </source>
</evidence>
<dbReference type="GO" id="GO:0004497">
    <property type="term" value="F:monooxygenase activity"/>
    <property type="evidence" value="ECO:0007669"/>
    <property type="project" value="UniProtKB-KW"/>
</dbReference>
<keyword evidence="10 13" id="KW-0408">Iron</keyword>
<comment type="subcellular location">
    <subcellularLocation>
        <location evidence="3">Endoplasmic reticulum membrane</location>
        <topology evidence="3">Peripheral membrane protein</topology>
    </subcellularLocation>
    <subcellularLocation>
        <location evidence="2">Microsome membrane</location>
        <topology evidence="2">Peripheral membrane protein</topology>
    </subcellularLocation>
</comment>
<dbReference type="SUPFAM" id="SSF48264">
    <property type="entry name" value="Cytochrome P450"/>
    <property type="match status" value="1"/>
</dbReference>
<evidence type="ECO:0000256" key="12">
    <source>
        <dbReference type="ARBA" id="ARBA00023136"/>
    </source>
</evidence>
<dbReference type="GO" id="GO:0005789">
    <property type="term" value="C:endoplasmic reticulum membrane"/>
    <property type="evidence" value="ECO:0007669"/>
    <property type="project" value="UniProtKB-SubCell"/>
</dbReference>
<dbReference type="CDD" id="cd11056">
    <property type="entry name" value="CYP6-like"/>
    <property type="match status" value="1"/>
</dbReference>
<evidence type="ECO:0000256" key="6">
    <source>
        <dbReference type="ARBA" id="ARBA00022723"/>
    </source>
</evidence>
<dbReference type="InterPro" id="IPR002401">
    <property type="entry name" value="Cyt_P450_E_grp-I"/>
</dbReference>
<evidence type="ECO:0000256" key="4">
    <source>
        <dbReference type="ARBA" id="ARBA00010617"/>
    </source>
</evidence>
<evidence type="ECO:0000256" key="11">
    <source>
        <dbReference type="ARBA" id="ARBA00023033"/>
    </source>
</evidence>
<keyword evidence="16" id="KW-1185">Reference proteome</keyword>
<organism evidence="15 16">
    <name type="scientific">Nezara viridula</name>
    <name type="common">Southern green stink bug</name>
    <name type="synonym">Cimex viridulus</name>
    <dbReference type="NCBI Taxonomy" id="85310"/>
    <lineage>
        <taxon>Eukaryota</taxon>
        <taxon>Metazoa</taxon>
        <taxon>Ecdysozoa</taxon>
        <taxon>Arthropoda</taxon>
        <taxon>Hexapoda</taxon>
        <taxon>Insecta</taxon>
        <taxon>Pterygota</taxon>
        <taxon>Neoptera</taxon>
        <taxon>Paraneoptera</taxon>
        <taxon>Hemiptera</taxon>
        <taxon>Heteroptera</taxon>
        <taxon>Panheteroptera</taxon>
        <taxon>Pentatomomorpha</taxon>
        <taxon>Pentatomoidea</taxon>
        <taxon>Pentatomidae</taxon>
        <taxon>Pentatominae</taxon>
        <taxon>Nezara</taxon>
    </lineage>
</organism>
<dbReference type="PANTHER" id="PTHR24292:SF54">
    <property type="entry name" value="CYP9F3-RELATED"/>
    <property type="match status" value="1"/>
</dbReference>
<comment type="cofactor">
    <cofactor evidence="1 13">
        <name>heme</name>
        <dbReference type="ChEBI" id="CHEBI:30413"/>
    </cofactor>
</comment>
<dbReference type="PRINTS" id="PR00385">
    <property type="entry name" value="P450"/>
</dbReference>
<keyword evidence="6 13" id="KW-0479">Metal-binding</keyword>
<evidence type="ECO:0000256" key="2">
    <source>
        <dbReference type="ARBA" id="ARBA00004174"/>
    </source>
</evidence>
<keyword evidence="12" id="KW-0472">Membrane</keyword>
<evidence type="ECO:0000256" key="5">
    <source>
        <dbReference type="ARBA" id="ARBA00022617"/>
    </source>
</evidence>
<dbReference type="PRINTS" id="PR00463">
    <property type="entry name" value="EP450I"/>
</dbReference>
<keyword evidence="7" id="KW-0256">Endoplasmic reticulum</keyword>
<comment type="similarity">
    <text evidence="4 14">Belongs to the cytochrome P450 family.</text>
</comment>
<evidence type="ECO:0000256" key="10">
    <source>
        <dbReference type="ARBA" id="ARBA00023004"/>
    </source>
</evidence>
<dbReference type="Gene3D" id="1.10.630.10">
    <property type="entry name" value="Cytochrome P450"/>
    <property type="match status" value="1"/>
</dbReference>
<dbReference type="GO" id="GO:0020037">
    <property type="term" value="F:heme binding"/>
    <property type="evidence" value="ECO:0007669"/>
    <property type="project" value="InterPro"/>
</dbReference>
<name>A0A9P0HDM8_NEZVI</name>
<dbReference type="FunFam" id="1.10.630.10:FF:000042">
    <property type="entry name" value="Cytochrome P450"/>
    <property type="match status" value="1"/>
</dbReference>
<dbReference type="Pfam" id="PF00067">
    <property type="entry name" value="p450"/>
    <property type="match status" value="1"/>
</dbReference>
<dbReference type="AlphaFoldDB" id="A0A9P0HDM8"/>
<dbReference type="OrthoDB" id="2789670at2759"/>
<dbReference type="InterPro" id="IPR001128">
    <property type="entry name" value="Cyt_P450"/>
</dbReference>
<dbReference type="InterPro" id="IPR017972">
    <property type="entry name" value="Cyt_P450_CS"/>
</dbReference>
<proteinExistence type="inferred from homology"/>